<keyword evidence="10" id="KW-0378">Hydrolase</keyword>
<dbReference type="SUPFAM" id="SSF53649">
    <property type="entry name" value="Alkaline phosphatase-like"/>
    <property type="match status" value="1"/>
</dbReference>
<keyword evidence="4 8" id="KW-0812">Transmembrane</keyword>
<comment type="caution">
    <text evidence="10">The sequence shown here is derived from an EMBL/GenBank/DDBJ whole genome shotgun (WGS) entry which is preliminary data.</text>
</comment>
<dbReference type="PANTHER" id="PTHR47371">
    <property type="entry name" value="LIPOTEICHOIC ACID SYNTHASE"/>
    <property type="match status" value="1"/>
</dbReference>
<gene>
    <name evidence="10" type="ORF">FYJ75_12585</name>
</gene>
<dbReference type="Pfam" id="PF00884">
    <property type="entry name" value="Sulfatase"/>
    <property type="match status" value="1"/>
</dbReference>
<dbReference type="Proteomes" id="UP000474024">
    <property type="component" value="Unassembled WGS sequence"/>
</dbReference>
<dbReference type="PANTHER" id="PTHR47371:SF3">
    <property type="entry name" value="PHOSPHOGLYCEROL TRANSFERASE I"/>
    <property type="match status" value="1"/>
</dbReference>
<comment type="pathway">
    <text evidence="2">Cell wall biogenesis; lipoteichoic acid biosynthesis.</text>
</comment>
<evidence type="ECO:0000256" key="2">
    <source>
        <dbReference type="ARBA" id="ARBA00004936"/>
    </source>
</evidence>
<evidence type="ECO:0000313" key="11">
    <source>
        <dbReference type="Proteomes" id="UP000474024"/>
    </source>
</evidence>
<proteinExistence type="predicted"/>
<evidence type="ECO:0000256" key="6">
    <source>
        <dbReference type="ARBA" id="ARBA00023136"/>
    </source>
</evidence>
<comment type="subcellular location">
    <subcellularLocation>
        <location evidence="1">Cell membrane</location>
        <topology evidence="1">Multi-pass membrane protein</topology>
    </subcellularLocation>
</comment>
<dbReference type="GO" id="GO:0005886">
    <property type="term" value="C:plasma membrane"/>
    <property type="evidence" value="ECO:0007669"/>
    <property type="project" value="UniProtKB-SubCell"/>
</dbReference>
<feature type="transmembrane region" description="Helical" evidence="8">
    <location>
        <begin position="143"/>
        <end position="165"/>
    </location>
</feature>
<evidence type="ECO:0000256" key="7">
    <source>
        <dbReference type="SAM" id="MobiDB-lite"/>
    </source>
</evidence>
<evidence type="ECO:0000256" key="8">
    <source>
        <dbReference type="SAM" id="Phobius"/>
    </source>
</evidence>
<keyword evidence="5 8" id="KW-1133">Transmembrane helix</keyword>
<dbReference type="RefSeq" id="WP_154430788.1">
    <property type="nucleotide sequence ID" value="NZ_VUNI01000027.1"/>
</dbReference>
<feature type="transmembrane region" description="Helical" evidence="8">
    <location>
        <begin position="24"/>
        <end position="50"/>
    </location>
</feature>
<feature type="transmembrane region" description="Helical" evidence="8">
    <location>
        <begin position="101"/>
        <end position="123"/>
    </location>
</feature>
<keyword evidence="11" id="KW-1185">Reference proteome</keyword>
<evidence type="ECO:0000256" key="3">
    <source>
        <dbReference type="ARBA" id="ARBA00022475"/>
    </source>
</evidence>
<dbReference type="Gene3D" id="3.40.720.10">
    <property type="entry name" value="Alkaline Phosphatase, subunit A"/>
    <property type="match status" value="1"/>
</dbReference>
<keyword evidence="3" id="KW-1003">Cell membrane</keyword>
<feature type="transmembrane region" description="Helical" evidence="8">
    <location>
        <begin position="70"/>
        <end position="89"/>
    </location>
</feature>
<evidence type="ECO:0000256" key="5">
    <source>
        <dbReference type="ARBA" id="ARBA00022989"/>
    </source>
</evidence>
<dbReference type="CDD" id="cd16015">
    <property type="entry name" value="LTA_synthase"/>
    <property type="match status" value="1"/>
</dbReference>
<feature type="transmembrane region" description="Helical" evidence="8">
    <location>
        <begin position="177"/>
        <end position="198"/>
    </location>
</feature>
<evidence type="ECO:0000259" key="9">
    <source>
        <dbReference type="Pfam" id="PF00884"/>
    </source>
</evidence>
<dbReference type="InterPro" id="IPR000917">
    <property type="entry name" value="Sulfatase_N"/>
</dbReference>
<dbReference type="InterPro" id="IPR017850">
    <property type="entry name" value="Alkaline_phosphatase_core_sf"/>
</dbReference>
<sequence length="714" mass="80018">MKINLSTIKQKFFTKKEKQHSEKYLQTIAFLNKYSLVFHALLSCGLIFVIEWVSRRSFISACTFVSAHTLAYFYNAFIIFASLTLVYLFRRRAFFRLFISAFWLILGIINGCILSNRVTPFGYTDLKCISDLLTMTNTNYFTATQATFVVIGAAIFLGFCVIFFIKGPRFTGKIRRIVVPASVVAVLFVAVPTVTSVAQSTNVVATYFSNIAQGYENYGFVYSFSSSVVDRGMKKPSDYSEAKIDSIEETVNSEKKETSINKDREPNLIVVLLESFCDPDEINFLNVTGDPIPTFHSLEQNYSTGYLTVPVVGAGTSNTEFEVLTGMSLQYFGTGEYPHKTILKEVDRCESIASDLSPLGYGTHVVHNNGGNFYSRANAFQKMGFDTFTSKEMMDIQNYTPNGNWATDDILVGETIKAMDSTPNQSDMVYTITVSSHGDYPTTKLIENPVYATSGAADEGAENAWDYYVHQLHEVDNFMANLIDEVSKRDEDTMIVFFGDHLPTMGLTDDDMKSGDIYKTKYVTWNNFGLEKQDADLYSYQLLAHVTDQLGIHEGTIFNYHQTQMNSEDYYDGFENLQYDLLYGSRYSYHGEDLYPASDLVMGIDDIVIDSMHESIDGSELIIEGSGFTKWSRVYVNDEKVSTTYSSGNCLTIDTSGLKDGDTIVVNQVGSSNTIFRSSNEMTYEKAETTENTEGTESTETSGSENQDSDSDAQ</sequence>
<evidence type="ECO:0000256" key="4">
    <source>
        <dbReference type="ARBA" id="ARBA00022692"/>
    </source>
</evidence>
<organism evidence="10 11">
    <name type="scientific">Roseburia porci</name>
    <dbReference type="NCBI Taxonomy" id="2605790"/>
    <lineage>
        <taxon>Bacteria</taxon>
        <taxon>Bacillati</taxon>
        <taxon>Bacillota</taxon>
        <taxon>Clostridia</taxon>
        <taxon>Lachnospirales</taxon>
        <taxon>Lachnospiraceae</taxon>
        <taxon>Roseburia</taxon>
    </lineage>
</organism>
<dbReference type="InterPro" id="IPR050448">
    <property type="entry name" value="OpgB/LTA_synthase_biosynth"/>
</dbReference>
<dbReference type="AlphaFoldDB" id="A0A6L5YTX3"/>
<reference evidence="10 11" key="1">
    <citation type="submission" date="2019-08" db="EMBL/GenBank/DDBJ databases">
        <title>In-depth cultivation of the pig gut microbiome towards novel bacterial diversity and tailored functional studies.</title>
        <authorList>
            <person name="Wylensek D."/>
            <person name="Hitch T.C.A."/>
            <person name="Clavel T."/>
        </authorList>
    </citation>
    <scope>NUCLEOTIDE SEQUENCE [LARGE SCALE GENOMIC DNA]</scope>
    <source>
        <strain evidence="10 11">MUC/MUC-530-WT-4D</strain>
    </source>
</reference>
<dbReference type="GO" id="GO:0016787">
    <property type="term" value="F:hydrolase activity"/>
    <property type="evidence" value="ECO:0007669"/>
    <property type="project" value="UniProtKB-KW"/>
</dbReference>
<keyword evidence="10" id="KW-0808">Transferase</keyword>
<name>A0A6L5YTX3_9FIRM</name>
<feature type="region of interest" description="Disordered" evidence="7">
    <location>
        <begin position="677"/>
        <end position="714"/>
    </location>
</feature>
<accession>A0A6L5YTX3</accession>
<dbReference type="GO" id="GO:0016740">
    <property type="term" value="F:transferase activity"/>
    <property type="evidence" value="ECO:0007669"/>
    <property type="project" value="UniProtKB-KW"/>
</dbReference>
<evidence type="ECO:0000313" key="10">
    <source>
        <dbReference type="EMBL" id="MST75818.1"/>
    </source>
</evidence>
<keyword evidence="6 8" id="KW-0472">Membrane</keyword>
<protein>
    <submittedName>
        <fullName evidence="10">Sulfatase-like hydrolase/transferase</fullName>
    </submittedName>
</protein>
<evidence type="ECO:0000256" key="1">
    <source>
        <dbReference type="ARBA" id="ARBA00004651"/>
    </source>
</evidence>
<dbReference type="EMBL" id="VUNI01000027">
    <property type="protein sequence ID" value="MST75818.1"/>
    <property type="molecule type" value="Genomic_DNA"/>
</dbReference>
<feature type="compositionally biased region" description="Low complexity" evidence="7">
    <location>
        <begin position="690"/>
        <end position="706"/>
    </location>
</feature>
<feature type="domain" description="Sulfatase N-terminal" evidence="9">
    <location>
        <begin position="266"/>
        <end position="539"/>
    </location>
</feature>